<name>A0A1X6MJV9_9APHY</name>
<dbReference type="Pfam" id="PF06657">
    <property type="entry name" value="Cep57_MT_bd"/>
    <property type="match status" value="1"/>
</dbReference>
<evidence type="ECO:0000313" key="8">
    <source>
        <dbReference type="Proteomes" id="UP000194127"/>
    </source>
</evidence>
<feature type="compositionally biased region" description="Low complexity" evidence="4">
    <location>
        <begin position="259"/>
        <end position="271"/>
    </location>
</feature>
<reference evidence="7 8" key="1">
    <citation type="submission" date="2017-04" db="EMBL/GenBank/DDBJ databases">
        <title>Genome Sequence of the Model Brown-Rot Fungus Postia placenta SB12.</title>
        <authorList>
            <consortium name="DOE Joint Genome Institute"/>
            <person name="Gaskell J."/>
            <person name="Kersten P."/>
            <person name="Larrondo L.F."/>
            <person name="Canessa P."/>
            <person name="Martinez D."/>
            <person name="Hibbett D."/>
            <person name="Schmoll M."/>
            <person name="Kubicek C.P."/>
            <person name="Martinez A.T."/>
            <person name="Yadav J."/>
            <person name="Master E."/>
            <person name="Magnuson J.K."/>
            <person name="James T."/>
            <person name="Yaver D."/>
            <person name="Berka R."/>
            <person name="Labutti K."/>
            <person name="Lipzen A."/>
            <person name="Aerts A."/>
            <person name="Barry K."/>
            <person name="Henrissat B."/>
            <person name="Blanchette R."/>
            <person name="Grigoriev I."/>
            <person name="Cullen D."/>
        </authorList>
    </citation>
    <scope>NUCLEOTIDE SEQUENCE [LARGE SCALE GENOMIC DNA]</scope>
    <source>
        <strain evidence="7 8">MAD-698-R-SB12</strain>
    </source>
</reference>
<dbReference type="GeneID" id="36324997"/>
<accession>A0A1X6MJV9</accession>
<feature type="domain" description="Cep57 centrosome microtubule-binding" evidence="5">
    <location>
        <begin position="955"/>
        <end position="1018"/>
    </location>
</feature>
<feature type="region of interest" description="Disordered" evidence="4">
    <location>
        <begin position="194"/>
        <end position="289"/>
    </location>
</feature>
<evidence type="ECO:0000259" key="6">
    <source>
        <dbReference type="Pfam" id="PF14197"/>
    </source>
</evidence>
<dbReference type="AlphaFoldDB" id="A0A1X6MJV9"/>
<evidence type="ECO:0000256" key="2">
    <source>
        <dbReference type="ARBA" id="ARBA00022490"/>
    </source>
</evidence>
<feature type="compositionally biased region" description="Basic and acidic residues" evidence="4">
    <location>
        <begin position="632"/>
        <end position="650"/>
    </location>
</feature>
<evidence type="ECO:0000256" key="4">
    <source>
        <dbReference type="SAM" id="MobiDB-lite"/>
    </source>
</evidence>
<evidence type="ECO:0000256" key="3">
    <source>
        <dbReference type="SAM" id="Coils"/>
    </source>
</evidence>
<dbReference type="Pfam" id="PF14197">
    <property type="entry name" value="Cep57_CLD_2"/>
    <property type="match status" value="1"/>
</dbReference>
<dbReference type="InterPro" id="IPR025925">
    <property type="entry name" value="PPC89_CLD"/>
</dbReference>
<feature type="coiled-coil region" evidence="3">
    <location>
        <begin position="445"/>
        <end position="486"/>
    </location>
</feature>
<organism evidence="7 8">
    <name type="scientific">Postia placenta MAD-698-R-SB12</name>
    <dbReference type="NCBI Taxonomy" id="670580"/>
    <lineage>
        <taxon>Eukaryota</taxon>
        <taxon>Fungi</taxon>
        <taxon>Dikarya</taxon>
        <taxon>Basidiomycota</taxon>
        <taxon>Agaricomycotina</taxon>
        <taxon>Agaricomycetes</taxon>
        <taxon>Polyporales</taxon>
        <taxon>Adustoporiaceae</taxon>
        <taxon>Rhodonia</taxon>
    </lineage>
</organism>
<keyword evidence="2" id="KW-0963">Cytoplasm</keyword>
<feature type="coiled-coil region" evidence="3">
    <location>
        <begin position="565"/>
        <end position="620"/>
    </location>
</feature>
<proteinExistence type="predicted"/>
<feature type="compositionally biased region" description="Basic and acidic residues" evidence="4">
    <location>
        <begin position="695"/>
        <end position="706"/>
    </location>
</feature>
<dbReference type="InterPro" id="IPR024957">
    <property type="entry name" value="Cep57_MT-bd_dom"/>
</dbReference>
<feature type="compositionally biased region" description="Basic and acidic residues" evidence="4">
    <location>
        <begin position="519"/>
        <end position="540"/>
    </location>
</feature>
<feature type="compositionally biased region" description="Basic and acidic residues" evidence="4">
    <location>
        <begin position="794"/>
        <end position="811"/>
    </location>
</feature>
<gene>
    <name evidence="7" type="ORF">POSPLADRAFT_1050718</name>
</gene>
<dbReference type="GO" id="GO:0005737">
    <property type="term" value="C:cytoplasm"/>
    <property type="evidence" value="ECO:0007669"/>
    <property type="project" value="UniProtKB-SubCell"/>
</dbReference>
<dbReference type="GO" id="GO:0008017">
    <property type="term" value="F:microtubule binding"/>
    <property type="evidence" value="ECO:0007669"/>
    <property type="project" value="InterPro"/>
</dbReference>
<feature type="compositionally biased region" description="Low complexity" evidence="4">
    <location>
        <begin position="762"/>
        <end position="793"/>
    </location>
</feature>
<feature type="compositionally biased region" description="Basic and acidic residues" evidence="4">
    <location>
        <begin position="334"/>
        <end position="351"/>
    </location>
</feature>
<comment type="subcellular location">
    <subcellularLocation>
        <location evidence="1">Cytoplasm</location>
    </subcellularLocation>
</comment>
<evidence type="ECO:0008006" key="9">
    <source>
        <dbReference type="Google" id="ProtNLM"/>
    </source>
</evidence>
<protein>
    <recommendedName>
        <fullName evidence="9">Cep57 centrosome microtubule-binding domain-containing protein</fullName>
    </recommendedName>
</protein>
<feature type="compositionally biased region" description="Acidic residues" evidence="4">
    <location>
        <begin position="927"/>
        <end position="942"/>
    </location>
</feature>
<feature type="compositionally biased region" description="Low complexity" evidence="4">
    <location>
        <begin position="820"/>
        <end position="834"/>
    </location>
</feature>
<feature type="region of interest" description="Disordered" evidence="4">
    <location>
        <begin position="921"/>
        <end position="959"/>
    </location>
</feature>
<feature type="domain" description="PPC89 centrosome localisation" evidence="6">
    <location>
        <begin position="554"/>
        <end position="629"/>
    </location>
</feature>
<feature type="region of interest" description="Disordered" evidence="4">
    <location>
        <begin position="334"/>
        <end position="368"/>
    </location>
</feature>
<feature type="compositionally biased region" description="Low complexity" evidence="4">
    <location>
        <begin position="202"/>
        <end position="215"/>
    </location>
</feature>
<feature type="compositionally biased region" description="Polar residues" evidence="4">
    <location>
        <begin position="651"/>
        <end position="667"/>
    </location>
</feature>
<evidence type="ECO:0000313" key="7">
    <source>
        <dbReference type="EMBL" id="OSX56526.1"/>
    </source>
</evidence>
<feature type="region of interest" description="Disordered" evidence="4">
    <location>
        <begin position="632"/>
        <end position="868"/>
    </location>
</feature>
<evidence type="ECO:0000259" key="5">
    <source>
        <dbReference type="Pfam" id="PF06657"/>
    </source>
</evidence>
<feature type="compositionally biased region" description="Acidic residues" evidence="4">
    <location>
        <begin position="674"/>
        <end position="683"/>
    </location>
</feature>
<feature type="compositionally biased region" description="Polar residues" evidence="4">
    <location>
        <begin position="279"/>
        <end position="289"/>
    </location>
</feature>
<sequence length="1037" mass="115207">MSRRSSNLEFSIRGDELEQHRIQLEHNLQHTDLSLHLSNPDEDYSDVEYPRHNSAPSPSFAFASFEQRSGDQFDPHEQSQYHAWSFQSFNRDETGGPYGGETLSTAAHHASALTLSAGLGGRANRRDVSLSGAEYDPDRPLQGIIAGIDSRFSVLDVDSTRSKNLTSNAVGFDPLVVDVDDTAELDRVLETGHARIPPKIRSPASSFSSSSSPSEPASPRPQSPSLRPRLSDALHAVSFSPKRPRSAQAQLPPRQRADSPSALPSSSPSFSRHCEGTTPRPSRQSHNVATSHDNYQQSLSYVDPAVNVLPPTPSVSNGSKFSRMARDLAQKIETEQHFEDGRGRGRDEPERIVAQSTVRDSKVVKQRRERNPFQDVANRAAGAAKMRQAPVQKPPLRTPLKSRIHLPDVTGLTSAIGSPARIGMEFYKYDGKDDNEGEARLFATLNAVQSKLAFLENENSISRRRVHELELELEACKQEVARERTKVLDREEVIAQRAADVIGRERERLADISRQARGKAREPRRRPDGDSSYRAANESRYKEVVEEKKGECTLEALITTLRNHLSRLTTELAEHQHLLEDLRSLRDSDARALAEKSRDVDQLRQEVERLAGEVEVLRGVVEEGLKERRAAREQLSRELSHDVSDDERSGRSSPVQDDNAHRANTTIHAAEVSSESDEEDDVSESSGHRSPTPSRTRENLADRTTRTDYATLGSSQPPDEPSTRAFVEPEELGLIANDVQERRSERSVSQSWSSGSRDRSVSRPMSRASALSRSTSSAPSMMGSRRVSSPSVSRRSDDEGDGDKVSDDETRPATPNAQMAAPSRSRPAAPTPAHALRDQYRNTRPAPDNKASSSKARAAVEEETPFPSIRGKHMERLFFSAPEHNAETCTVCHRRRRTHHTAGEDAEPIAFWLSGTVKARKPKVRVDDEDDEGFAEGPEDDAQPQPSGKGKERESARVPQQTVLARVIRELEDDFAHYKSIYVELADQYKLMDAVSNVAKRNIVAGNLREVIDILEQKVKRSVSYLPQIVVDCVTLG</sequence>
<dbReference type="OrthoDB" id="76453at2759"/>
<evidence type="ECO:0000256" key="1">
    <source>
        <dbReference type="ARBA" id="ARBA00004496"/>
    </source>
</evidence>
<keyword evidence="8" id="KW-1185">Reference proteome</keyword>
<dbReference type="EMBL" id="KZ110613">
    <property type="protein sequence ID" value="OSX56526.1"/>
    <property type="molecule type" value="Genomic_DNA"/>
</dbReference>
<feature type="region of interest" description="Disordered" evidence="4">
    <location>
        <begin position="513"/>
        <end position="540"/>
    </location>
</feature>
<keyword evidence="3" id="KW-0175">Coiled coil</keyword>
<dbReference type="Proteomes" id="UP000194127">
    <property type="component" value="Unassembled WGS sequence"/>
</dbReference>
<dbReference type="STRING" id="670580.A0A1X6MJV9"/>
<dbReference type="RefSeq" id="XP_024333320.1">
    <property type="nucleotide sequence ID" value="XM_024480047.1"/>
</dbReference>